<dbReference type="PANTHER" id="PTHR43310">
    <property type="entry name" value="SULFATE TRANSPORTER YBAR-RELATED"/>
    <property type="match status" value="1"/>
</dbReference>
<evidence type="ECO:0000256" key="2">
    <source>
        <dbReference type="ARBA" id="ARBA00022692"/>
    </source>
</evidence>
<evidence type="ECO:0000313" key="11">
    <source>
        <dbReference type="Proteomes" id="UP000332933"/>
    </source>
</evidence>
<evidence type="ECO:0000256" key="5">
    <source>
        <dbReference type="SAM" id="MobiDB-lite"/>
    </source>
</evidence>
<dbReference type="InterPro" id="IPR011547">
    <property type="entry name" value="SLC26A/SulP_dom"/>
</dbReference>
<evidence type="ECO:0000313" key="10">
    <source>
        <dbReference type="EMBL" id="VFT85814.1"/>
    </source>
</evidence>
<feature type="transmembrane region" description="Helical" evidence="6">
    <location>
        <begin position="454"/>
        <end position="485"/>
    </location>
</feature>
<dbReference type="OrthoDB" id="409725at2759"/>
<evidence type="ECO:0000259" key="8">
    <source>
        <dbReference type="PROSITE" id="PS50801"/>
    </source>
</evidence>
<dbReference type="Pfam" id="PF00916">
    <property type="entry name" value="Sulfate_transp"/>
    <property type="match status" value="1"/>
</dbReference>
<keyword evidence="3 6" id="KW-1133">Transmembrane helix</keyword>
<dbReference type="InterPro" id="IPR052706">
    <property type="entry name" value="Membrane-Transporter-like"/>
</dbReference>
<dbReference type="GO" id="GO:0016020">
    <property type="term" value="C:membrane"/>
    <property type="evidence" value="ECO:0007669"/>
    <property type="project" value="UniProtKB-SubCell"/>
</dbReference>
<keyword evidence="11" id="KW-1185">Reference proteome</keyword>
<dbReference type="Pfam" id="PF01740">
    <property type="entry name" value="STAS"/>
    <property type="match status" value="1"/>
</dbReference>
<dbReference type="InterPro" id="IPR000595">
    <property type="entry name" value="cNMP-bd_dom"/>
</dbReference>
<evidence type="ECO:0000313" key="9">
    <source>
        <dbReference type="EMBL" id="KAF0700594.1"/>
    </source>
</evidence>
<feature type="region of interest" description="Disordered" evidence="5">
    <location>
        <begin position="30"/>
        <end position="53"/>
    </location>
</feature>
<evidence type="ECO:0000256" key="6">
    <source>
        <dbReference type="SAM" id="Phobius"/>
    </source>
</evidence>
<dbReference type="InterPro" id="IPR014710">
    <property type="entry name" value="RmlC-like_jellyroll"/>
</dbReference>
<feature type="transmembrane region" description="Helical" evidence="6">
    <location>
        <begin position="397"/>
        <end position="417"/>
    </location>
</feature>
<dbReference type="Gene3D" id="2.60.120.10">
    <property type="entry name" value="Jelly Rolls"/>
    <property type="match status" value="1"/>
</dbReference>
<keyword evidence="4 6" id="KW-0472">Membrane</keyword>
<reference evidence="9" key="2">
    <citation type="submission" date="2019-06" db="EMBL/GenBank/DDBJ databases">
        <title>Genomics analysis of Aphanomyces spp. identifies a new class of oomycete effector associated with host adaptation.</title>
        <authorList>
            <person name="Gaulin E."/>
        </authorList>
    </citation>
    <scope>NUCLEOTIDE SEQUENCE</scope>
    <source>
        <strain evidence="9">CBS 578.67</strain>
    </source>
</reference>
<proteinExistence type="predicted"/>
<dbReference type="SUPFAM" id="SSF52091">
    <property type="entry name" value="SpoIIaa-like"/>
    <property type="match status" value="1"/>
</dbReference>
<gene>
    <name evidence="10" type="primary">Aste57867_8930</name>
    <name evidence="9" type="ORF">As57867_008895</name>
    <name evidence="10" type="ORF">ASTE57867_8930</name>
</gene>
<evidence type="ECO:0000256" key="1">
    <source>
        <dbReference type="ARBA" id="ARBA00004141"/>
    </source>
</evidence>
<feature type="transmembrane region" description="Helical" evidence="6">
    <location>
        <begin position="159"/>
        <end position="180"/>
    </location>
</feature>
<evidence type="ECO:0000259" key="7">
    <source>
        <dbReference type="PROSITE" id="PS50042"/>
    </source>
</evidence>
<evidence type="ECO:0000256" key="4">
    <source>
        <dbReference type="ARBA" id="ARBA00023136"/>
    </source>
</evidence>
<feature type="domain" description="STAS" evidence="8">
    <location>
        <begin position="509"/>
        <end position="691"/>
    </location>
</feature>
<feature type="transmembrane region" description="Helical" evidence="6">
    <location>
        <begin position="329"/>
        <end position="350"/>
    </location>
</feature>
<dbReference type="PANTHER" id="PTHR43310:SF2">
    <property type="entry name" value="SLC26A_SULP TRANSPORTER DOMAIN-CONTAINING PROTEIN"/>
    <property type="match status" value="1"/>
</dbReference>
<protein>
    <submittedName>
        <fullName evidence="10">Aste57867_8930 protein</fullName>
    </submittedName>
</protein>
<dbReference type="Pfam" id="PF00027">
    <property type="entry name" value="cNMP_binding"/>
    <property type="match status" value="1"/>
</dbReference>
<evidence type="ECO:0000256" key="3">
    <source>
        <dbReference type="ARBA" id="ARBA00022989"/>
    </source>
</evidence>
<organism evidence="10 11">
    <name type="scientific">Aphanomyces stellatus</name>
    <dbReference type="NCBI Taxonomy" id="120398"/>
    <lineage>
        <taxon>Eukaryota</taxon>
        <taxon>Sar</taxon>
        <taxon>Stramenopiles</taxon>
        <taxon>Oomycota</taxon>
        <taxon>Saprolegniomycetes</taxon>
        <taxon>Saprolegniales</taxon>
        <taxon>Verrucalvaceae</taxon>
        <taxon>Aphanomyces</taxon>
    </lineage>
</organism>
<dbReference type="SUPFAM" id="SSF51206">
    <property type="entry name" value="cAMP-binding domain-like"/>
    <property type="match status" value="1"/>
</dbReference>
<dbReference type="EMBL" id="CAADRA010005138">
    <property type="protein sequence ID" value="VFT85814.1"/>
    <property type="molecule type" value="Genomic_DNA"/>
</dbReference>
<keyword evidence="2 6" id="KW-0812">Transmembrane</keyword>
<accession>A0A485KLQ7</accession>
<feature type="transmembrane region" description="Helical" evidence="6">
    <location>
        <begin position="192"/>
        <end position="214"/>
    </location>
</feature>
<dbReference type="InterPro" id="IPR018490">
    <property type="entry name" value="cNMP-bd_dom_sf"/>
</dbReference>
<comment type="subcellular location">
    <subcellularLocation>
        <location evidence="1">Membrane</location>
        <topology evidence="1">Multi-pass membrane protein</topology>
    </subcellularLocation>
</comment>
<dbReference type="CDD" id="cd00038">
    <property type="entry name" value="CAP_ED"/>
    <property type="match status" value="1"/>
</dbReference>
<sequence length="868" mass="96660">MNSVGATARTPNAKLRMSLRYEEKDERLPLVNTPNSRSHGATTASAVTHQMEPTRESDVSKYLKVVLYGMINATTLVPLMISFAQIIFRDPVFQPYLAELVKLTMVSGAVHQIMFSLMSTLPFAVGQVQDAGLIFLSAMASSIVHSLHKSDDVFVMEEVLSTTLFTLCGSTAFLGIALVITGKLKWASFVQYLPMPVVGGYFAFIGFFCLQAGLSMMAGKEIKEISDWVVLFNLKEFFLCAPGVAAGVFLWVVTQRVKHFAVLPSCMAVILAIFFAAMLISGSSLEDARSYGWIAPLPTAQMNFLDIYKHFKPAHFHSEFLLDQVPTWIAMYFVVAFSSSLDVAAIEMALHKPLDHNAELQTVGWSNLVSGLTGGFTGSYIFSSTIFSMKSGVDSRLTGALVFVLELALVASPFSIISYIPKLFFASLQTLIFVDLFMEWIVHARKSMHLSEYGIVWFTFLIMVLWNLQAGIVLGIIGAAFNFIYSYVNATSIRRVWKQSHVKRQFKERISLLRSRGAIVTLELDGYIFFGSSVNIMSEVRKHVLLTTDEYIHQKSARTLSSSVMLTPRVNLRSGRNMSQILATPANMGLMAMEEMEDYLSEYTSDAPIPALRTLYLVLDFQRVQGVDVTAVRSCFNIMKQMLVENGISLVFANLPKHIEEMLSLHDVFDSEDRDAPTKAFETLDLALEWCEDGLLAKELPVVDNAARLLKSGRTMHLLDVLLPKDKHHDDARLTEEVGHLYVQTRSLEPGQIVYSCGGAVDGFFVIGKGLVDVYLPSNAHKKMGPGFSGRKRIMQVTNGGLLGDIDMILNKTHSFQAEAKTNCFIFFIHNDSFAKMKVDHPNLATRFDKAIMRSMALNILEVRVADE</sequence>
<reference evidence="10 11" key="1">
    <citation type="submission" date="2019-03" db="EMBL/GenBank/DDBJ databases">
        <authorList>
            <person name="Gaulin E."/>
            <person name="Dumas B."/>
        </authorList>
    </citation>
    <scope>NUCLEOTIDE SEQUENCE [LARGE SCALE GENOMIC DNA]</scope>
    <source>
        <strain evidence="10">CBS 568.67</strain>
    </source>
</reference>
<dbReference type="InterPro" id="IPR036513">
    <property type="entry name" value="STAS_dom_sf"/>
</dbReference>
<dbReference type="Proteomes" id="UP000332933">
    <property type="component" value="Unassembled WGS sequence"/>
</dbReference>
<dbReference type="Gene3D" id="3.30.750.24">
    <property type="entry name" value="STAS domain"/>
    <property type="match status" value="1"/>
</dbReference>
<dbReference type="AlphaFoldDB" id="A0A485KLQ7"/>
<dbReference type="InterPro" id="IPR002645">
    <property type="entry name" value="STAS_dom"/>
</dbReference>
<feature type="domain" description="Cyclic nucleotide-binding" evidence="7">
    <location>
        <begin position="743"/>
        <end position="855"/>
    </location>
</feature>
<name>A0A485KLQ7_9STRA</name>
<dbReference type="PROSITE" id="PS50042">
    <property type="entry name" value="CNMP_BINDING_3"/>
    <property type="match status" value="1"/>
</dbReference>
<feature type="transmembrane region" description="Helical" evidence="6">
    <location>
        <begin position="260"/>
        <end position="280"/>
    </location>
</feature>
<feature type="transmembrane region" description="Helical" evidence="6">
    <location>
        <begin position="65"/>
        <end position="88"/>
    </location>
</feature>
<feature type="transmembrane region" description="Helical" evidence="6">
    <location>
        <begin position="234"/>
        <end position="253"/>
    </location>
</feature>
<dbReference type="EMBL" id="VJMH01005117">
    <property type="protein sequence ID" value="KAF0700594.1"/>
    <property type="molecule type" value="Genomic_DNA"/>
</dbReference>
<feature type="compositionally biased region" description="Polar residues" evidence="5">
    <location>
        <begin position="32"/>
        <end position="48"/>
    </location>
</feature>
<dbReference type="PROSITE" id="PS50801">
    <property type="entry name" value="STAS"/>
    <property type="match status" value="1"/>
</dbReference>